<protein>
    <recommendedName>
        <fullName evidence="5">BZIP domain-containing protein</fullName>
    </recommendedName>
</protein>
<evidence type="ECO:0000256" key="4">
    <source>
        <dbReference type="SAM" id="MobiDB-lite"/>
    </source>
</evidence>
<dbReference type="GO" id="GO:0003700">
    <property type="term" value="F:DNA-binding transcription factor activity"/>
    <property type="evidence" value="ECO:0007669"/>
    <property type="project" value="InterPro"/>
</dbReference>
<keyword evidence="3" id="KW-0539">Nucleus</keyword>
<dbReference type="EMBL" id="OY731400">
    <property type="protein sequence ID" value="CAJ1942303.1"/>
    <property type="molecule type" value="Genomic_DNA"/>
</dbReference>
<dbReference type="InterPro" id="IPR043452">
    <property type="entry name" value="BZIP46-like"/>
</dbReference>
<reference evidence="6" key="1">
    <citation type="submission" date="2023-10" db="EMBL/GenBank/DDBJ databases">
        <authorList>
            <person name="Domelevo Entfellner J.-B."/>
        </authorList>
    </citation>
    <scope>NUCLEOTIDE SEQUENCE</scope>
</reference>
<sequence length="234" mass="26315">MLSSSSSTTTTTTTTTCTCNKNNLNNKTLSSSPSSLPSHFSHQTQRTNNFSSNKAMEDVWEDINLTSLSNHSPNTTHISKGAKFQDFLARPFNTFTVDPSPVTALTLSTRSEHPLPHKNLQLAQTVSKTDPFAIPFANKSAPASRDMRDARLMKNRESAARSRARKQENIASSSSSSPFVVESAYLFELKLKIKQLQEENARLRRQQQLVRFSSVVWTIPEINQRHDFKDKRAK</sequence>
<dbReference type="PROSITE" id="PS00036">
    <property type="entry name" value="BZIP_BASIC"/>
    <property type="match status" value="1"/>
</dbReference>
<feature type="region of interest" description="Disordered" evidence="4">
    <location>
        <begin position="23"/>
        <end position="53"/>
    </location>
</feature>
<dbReference type="GO" id="GO:0005634">
    <property type="term" value="C:nucleus"/>
    <property type="evidence" value="ECO:0007669"/>
    <property type="project" value="UniProtKB-SubCell"/>
</dbReference>
<evidence type="ECO:0000256" key="3">
    <source>
        <dbReference type="ARBA" id="ARBA00023242"/>
    </source>
</evidence>
<organism evidence="6 7">
    <name type="scientific">Sphenostylis stenocarpa</name>
    <dbReference type="NCBI Taxonomy" id="92480"/>
    <lineage>
        <taxon>Eukaryota</taxon>
        <taxon>Viridiplantae</taxon>
        <taxon>Streptophyta</taxon>
        <taxon>Embryophyta</taxon>
        <taxon>Tracheophyta</taxon>
        <taxon>Spermatophyta</taxon>
        <taxon>Magnoliopsida</taxon>
        <taxon>eudicotyledons</taxon>
        <taxon>Gunneridae</taxon>
        <taxon>Pentapetalae</taxon>
        <taxon>rosids</taxon>
        <taxon>fabids</taxon>
        <taxon>Fabales</taxon>
        <taxon>Fabaceae</taxon>
        <taxon>Papilionoideae</taxon>
        <taxon>50 kb inversion clade</taxon>
        <taxon>NPAAA clade</taxon>
        <taxon>indigoferoid/millettioid clade</taxon>
        <taxon>Phaseoleae</taxon>
        <taxon>Sphenostylis</taxon>
    </lineage>
</organism>
<evidence type="ECO:0000259" key="5">
    <source>
        <dbReference type="PROSITE" id="PS00036"/>
    </source>
</evidence>
<dbReference type="CDD" id="cd14707">
    <property type="entry name" value="bZIP_plant_BZIP46"/>
    <property type="match status" value="1"/>
</dbReference>
<dbReference type="Proteomes" id="UP001189624">
    <property type="component" value="Chromosome 3"/>
</dbReference>
<evidence type="ECO:0000256" key="2">
    <source>
        <dbReference type="ARBA" id="ARBA00023125"/>
    </source>
</evidence>
<feature type="domain" description="BZIP" evidence="5">
    <location>
        <begin position="151"/>
        <end position="165"/>
    </location>
</feature>
<dbReference type="InterPro" id="IPR004827">
    <property type="entry name" value="bZIP"/>
</dbReference>
<dbReference type="GO" id="GO:0003677">
    <property type="term" value="F:DNA binding"/>
    <property type="evidence" value="ECO:0007669"/>
    <property type="project" value="UniProtKB-KW"/>
</dbReference>
<dbReference type="Gene3D" id="1.20.5.170">
    <property type="match status" value="1"/>
</dbReference>
<dbReference type="PANTHER" id="PTHR22952">
    <property type="entry name" value="CAMP-RESPONSE ELEMENT BINDING PROTEIN-RELATED"/>
    <property type="match status" value="1"/>
</dbReference>
<dbReference type="PANTHER" id="PTHR22952:SF433">
    <property type="entry name" value="PROTEIN FD"/>
    <property type="match status" value="1"/>
</dbReference>
<gene>
    <name evidence="6" type="ORF">AYBTSS11_LOCUS10768</name>
</gene>
<name>A0AA86S5E3_9FABA</name>
<comment type="subcellular location">
    <subcellularLocation>
        <location evidence="1">Nucleus</location>
    </subcellularLocation>
</comment>
<accession>A0AA86S5E3</accession>
<keyword evidence="7" id="KW-1185">Reference proteome</keyword>
<evidence type="ECO:0000313" key="7">
    <source>
        <dbReference type="Proteomes" id="UP001189624"/>
    </source>
</evidence>
<dbReference type="GO" id="GO:0045893">
    <property type="term" value="P:positive regulation of DNA-templated transcription"/>
    <property type="evidence" value="ECO:0007669"/>
    <property type="project" value="InterPro"/>
</dbReference>
<proteinExistence type="predicted"/>
<evidence type="ECO:0000256" key="1">
    <source>
        <dbReference type="ARBA" id="ARBA00004123"/>
    </source>
</evidence>
<keyword evidence="2" id="KW-0238">DNA-binding</keyword>
<evidence type="ECO:0000313" key="6">
    <source>
        <dbReference type="EMBL" id="CAJ1942303.1"/>
    </source>
</evidence>
<feature type="compositionally biased region" description="Low complexity" evidence="4">
    <location>
        <begin position="23"/>
        <end position="38"/>
    </location>
</feature>
<feature type="compositionally biased region" description="Polar residues" evidence="4">
    <location>
        <begin position="40"/>
        <end position="53"/>
    </location>
</feature>
<dbReference type="AlphaFoldDB" id="A0AA86S5E3"/>
<dbReference type="Gramene" id="rna-AYBTSS11_LOCUS10768">
    <property type="protein sequence ID" value="CAJ1942303.1"/>
    <property type="gene ID" value="gene-AYBTSS11_LOCUS10768"/>
</dbReference>